<evidence type="ECO:0000313" key="4">
    <source>
        <dbReference type="EMBL" id="GMA29535.1"/>
    </source>
</evidence>
<dbReference type="EMBL" id="BSUL01000001">
    <property type="protein sequence ID" value="GMA29535.1"/>
    <property type="molecule type" value="Genomic_DNA"/>
</dbReference>
<dbReference type="Proteomes" id="UP001157160">
    <property type="component" value="Unassembled WGS sequence"/>
</dbReference>
<dbReference type="RefSeq" id="WP_284233741.1">
    <property type="nucleotide sequence ID" value="NZ_BSUL01000001.1"/>
</dbReference>
<dbReference type="InterPro" id="IPR008462">
    <property type="entry name" value="CsbD"/>
</dbReference>
<feature type="compositionally biased region" description="Basic and acidic residues" evidence="2">
    <location>
        <begin position="32"/>
        <end position="45"/>
    </location>
</feature>
<evidence type="ECO:0000313" key="5">
    <source>
        <dbReference type="Proteomes" id="UP001157160"/>
    </source>
</evidence>
<dbReference type="Gene3D" id="1.10.1470.10">
    <property type="entry name" value="YjbJ"/>
    <property type="match status" value="1"/>
</dbReference>
<protein>
    <recommendedName>
        <fullName evidence="3">CsbD-like domain-containing protein</fullName>
    </recommendedName>
</protein>
<evidence type="ECO:0000259" key="3">
    <source>
        <dbReference type="Pfam" id="PF05532"/>
    </source>
</evidence>
<dbReference type="Pfam" id="PF05532">
    <property type="entry name" value="CsbD"/>
    <property type="match status" value="1"/>
</dbReference>
<keyword evidence="5" id="KW-1185">Reference proteome</keyword>
<reference evidence="4 5" key="1">
    <citation type="journal article" date="2014" name="Int. J. Syst. Evol. Microbiol.">
        <title>Complete genome sequence of Corynebacterium casei LMG S-19264T (=DSM 44701T), isolated from a smear-ripened cheese.</title>
        <authorList>
            <consortium name="US DOE Joint Genome Institute (JGI-PGF)"/>
            <person name="Walter F."/>
            <person name="Albersmeier A."/>
            <person name="Kalinowski J."/>
            <person name="Ruckert C."/>
        </authorList>
    </citation>
    <scope>NUCLEOTIDE SEQUENCE [LARGE SCALE GENOMIC DNA]</scope>
    <source>
        <strain evidence="4 5">NBRC 112289</strain>
    </source>
</reference>
<comment type="similarity">
    <text evidence="1">Belongs to the UPF0337 (CsbD) family.</text>
</comment>
<comment type="caution">
    <text evidence="4">The sequence shown here is derived from an EMBL/GenBank/DDBJ whole genome shotgun (WGS) entry which is preliminary data.</text>
</comment>
<dbReference type="SUPFAM" id="SSF69047">
    <property type="entry name" value="Hypothetical protein YjbJ"/>
    <property type="match status" value="1"/>
</dbReference>
<gene>
    <name evidence="4" type="ORF">GCM10025874_27880</name>
</gene>
<organism evidence="4 5">
    <name type="scientific">Arenivirga flava</name>
    <dbReference type="NCBI Taxonomy" id="1930060"/>
    <lineage>
        <taxon>Bacteria</taxon>
        <taxon>Bacillati</taxon>
        <taxon>Actinomycetota</taxon>
        <taxon>Actinomycetes</taxon>
        <taxon>Micrococcales</taxon>
        <taxon>Microbacteriaceae</taxon>
        <taxon>Arenivirga</taxon>
    </lineage>
</organism>
<sequence length="58" mass="6029">MATDDIKNTAQDLLGKAKEKVGEVTDNDKLAAEGKKDQAAADVKKAGNAVGDALKSDR</sequence>
<accession>A0AA37XCB5</accession>
<dbReference type="InterPro" id="IPR036629">
    <property type="entry name" value="YjbJ_sf"/>
</dbReference>
<feature type="region of interest" description="Disordered" evidence="2">
    <location>
        <begin position="32"/>
        <end position="58"/>
    </location>
</feature>
<name>A0AA37XCB5_9MICO</name>
<evidence type="ECO:0000256" key="1">
    <source>
        <dbReference type="ARBA" id="ARBA00009129"/>
    </source>
</evidence>
<feature type="domain" description="CsbD-like" evidence="3">
    <location>
        <begin position="4"/>
        <end position="55"/>
    </location>
</feature>
<dbReference type="AlphaFoldDB" id="A0AA37XCB5"/>
<evidence type="ECO:0000256" key="2">
    <source>
        <dbReference type="SAM" id="MobiDB-lite"/>
    </source>
</evidence>
<proteinExistence type="inferred from homology"/>